<dbReference type="eggNOG" id="COG3027">
    <property type="taxonomic scope" value="Bacteria"/>
</dbReference>
<evidence type="ECO:0008006" key="4">
    <source>
        <dbReference type="Google" id="ProtNLM"/>
    </source>
</evidence>
<accession>B8D295</accession>
<gene>
    <name evidence="2" type="ordered locus">Hore_05650</name>
</gene>
<reference evidence="2 3" key="1">
    <citation type="journal article" date="2009" name="PLoS ONE">
        <title>Genome analysis of the anaerobic thermohalophilic bacterium Halothermothrix orenii.</title>
        <authorList>
            <person name="Mavromatis K."/>
            <person name="Ivanova N."/>
            <person name="Anderson I."/>
            <person name="Lykidis A."/>
            <person name="Hooper S.D."/>
            <person name="Sun H."/>
            <person name="Kunin V."/>
            <person name="Lapidus A."/>
            <person name="Hugenholtz P."/>
            <person name="Patel B."/>
            <person name="Kyrpides N.C."/>
        </authorList>
    </citation>
    <scope>NUCLEOTIDE SEQUENCE [LARGE SCALE GENOMIC DNA]</scope>
    <source>
        <strain evidence="3">H 168 / OCM 544 / DSM 9562</strain>
    </source>
</reference>
<dbReference type="KEGG" id="hor:Hore_05650"/>
<dbReference type="SUPFAM" id="SSF102829">
    <property type="entry name" value="Cell division protein ZapA-like"/>
    <property type="match status" value="1"/>
</dbReference>
<dbReference type="Gene3D" id="6.10.250.790">
    <property type="match status" value="1"/>
</dbReference>
<dbReference type="STRING" id="373903.Hore_05650"/>
<organism evidence="2 3">
    <name type="scientific">Halothermothrix orenii (strain H 168 / OCM 544 / DSM 9562)</name>
    <dbReference type="NCBI Taxonomy" id="373903"/>
    <lineage>
        <taxon>Bacteria</taxon>
        <taxon>Bacillati</taxon>
        <taxon>Bacillota</taxon>
        <taxon>Clostridia</taxon>
        <taxon>Halanaerobiales</taxon>
        <taxon>Halothermotrichaceae</taxon>
        <taxon>Halothermothrix</taxon>
    </lineage>
</organism>
<dbReference type="InterPro" id="IPR053712">
    <property type="entry name" value="Bac_CellDiv_Activator"/>
</dbReference>
<dbReference type="Proteomes" id="UP000000719">
    <property type="component" value="Chromosome"/>
</dbReference>
<keyword evidence="1" id="KW-0175">Coiled coil</keyword>
<evidence type="ECO:0000256" key="1">
    <source>
        <dbReference type="SAM" id="Coils"/>
    </source>
</evidence>
<dbReference type="AlphaFoldDB" id="B8D295"/>
<evidence type="ECO:0000313" key="2">
    <source>
        <dbReference type="EMBL" id="ACL69322.1"/>
    </source>
</evidence>
<protein>
    <recommendedName>
        <fullName evidence="4">Cell division protein ZapA</fullName>
    </recommendedName>
</protein>
<dbReference type="InterPro" id="IPR036192">
    <property type="entry name" value="Cell_div_ZapA-like_sf"/>
</dbReference>
<dbReference type="RefSeq" id="WP_012635510.1">
    <property type="nucleotide sequence ID" value="NC_011899.1"/>
</dbReference>
<proteinExistence type="predicted"/>
<sequence length="120" mass="14023">MPTGDKSSKGKAKKYKVNVLGEEMTVVADVTEEYIDKLIEYINDIGEAITRAYPGLPRRRITGLTLINMADEYYKLKKVYRDRIKEINNLREENKKLQNKINEMEIEQKELISLLEEVDQ</sequence>
<dbReference type="EMBL" id="CP001098">
    <property type="protein sequence ID" value="ACL69322.1"/>
    <property type="molecule type" value="Genomic_DNA"/>
</dbReference>
<keyword evidence="3" id="KW-1185">Reference proteome</keyword>
<dbReference type="HOGENOM" id="CLU_2093435_0_0_9"/>
<evidence type="ECO:0000313" key="3">
    <source>
        <dbReference type="Proteomes" id="UP000000719"/>
    </source>
</evidence>
<feature type="coiled-coil region" evidence="1">
    <location>
        <begin position="80"/>
        <end position="117"/>
    </location>
</feature>
<dbReference type="InterPro" id="IPR007838">
    <property type="entry name" value="Cell_div_ZapA-like"/>
</dbReference>
<dbReference type="Pfam" id="PF05164">
    <property type="entry name" value="ZapA"/>
    <property type="match status" value="1"/>
</dbReference>
<name>B8D295_HALOH</name>